<dbReference type="Proteomes" id="UP000324748">
    <property type="component" value="Unassembled WGS sequence"/>
</dbReference>
<reference evidence="5 6" key="1">
    <citation type="submission" date="2019-05" db="EMBL/GenBank/DDBJ databases">
        <title>Emergence of the Ug99 lineage of the wheat stem rust pathogen through somatic hybridization.</title>
        <authorList>
            <person name="Li F."/>
            <person name="Upadhyaya N.M."/>
            <person name="Sperschneider J."/>
            <person name="Matny O."/>
            <person name="Nguyen-Phuc H."/>
            <person name="Mago R."/>
            <person name="Raley C."/>
            <person name="Miller M.E."/>
            <person name="Silverstein K.A.T."/>
            <person name="Henningsen E."/>
            <person name="Hirsch C.D."/>
            <person name="Visser B."/>
            <person name="Pretorius Z.A."/>
            <person name="Steffenson B.J."/>
            <person name="Schwessinger B."/>
            <person name="Dodds P.N."/>
            <person name="Figueroa M."/>
        </authorList>
    </citation>
    <scope>NUCLEOTIDE SEQUENCE [LARGE SCALE GENOMIC DNA]</scope>
    <source>
        <strain evidence="4">21-0</strain>
        <strain evidence="3 6">Ug99</strain>
    </source>
</reference>
<evidence type="ECO:0000313" key="5">
    <source>
        <dbReference type="Proteomes" id="UP000324748"/>
    </source>
</evidence>
<organism evidence="4 5">
    <name type="scientific">Puccinia graminis f. sp. tritici</name>
    <dbReference type="NCBI Taxonomy" id="56615"/>
    <lineage>
        <taxon>Eukaryota</taxon>
        <taxon>Fungi</taxon>
        <taxon>Dikarya</taxon>
        <taxon>Basidiomycota</taxon>
        <taxon>Pucciniomycotina</taxon>
        <taxon>Pucciniomycetes</taxon>
        <taxon>Pucciniales</taxon>
        <taxon>Pucciniaceae</taxon>
        <taxon>Puccinia</taxon>
    </lineage>
</organism>
<dbReference type="EMBL" id="VDEP01000511">
    <property type="protein sequence ID" value="KAA1065289.1"/>
    <property type="molecule type" value="Genomic_DNA"/>
</dbReference>
<feature type="signal peptide" evidence="2">
    <location>
        <begin position="1"/>
        <end position="19"/>
    </location>
</feature>
<keyword evidence="5" id="KW-1185">Reference proteome</keyword>
<protein>
    <submittedName>
        <fullName evidence="4">Uncharacterized protein</fullName>
    </submittedName>
</protein>
<accession>A0A5B0P093</accession>
<dbReference type="Proteomes" id="UP000325313">
    <property type="component" value="Unassembled WGS sequence"/>
</dbReference>
<feature type="region of interest" description="Disordered" evidence="1">
    <location>
        <begin position="105"/>
        <end position="143"/>
    </location>
</feature>
<dbReference type="AlphaFoldDB" id="A0A5B0P093"/>
<evidence type="ECO:0000313" key="3">
    <source>
        <dbReference type="EMBL" id="KAA1065289.1"/>
    </source>
</evidence>
<evidence type="ECO:0000256" key="2">
    <source>
        <dbReference type="SAM" id="SignalP"/>
    </source>
</evidence>
<evidence type="ECO:0000313" key="6">
    <source>
        <dbReference type="Proteomes" id="UP000325313"/>
    </source>
</evidence>
<feature type="chain" id="PRO_5036366338" evidence="2">
    <location>
        <begin position="20"/>
        <end position="190"/>
    </location>
</feature>
<dbReference type="EMBL" id="VSWC01000079">
    <property type="protein sequence ID" value="KAA1094987.1"/>
    <property type="molecule type" value="Genomic_DNA"/>
</dbReference>
<feature type="compositionally biased region" description="Basic and acidic residues" evidence="1">
    <location>
        <begin position="125"/>
        <end position="140"/>
    </location>
</feature>
<proteinExistence type="predicted"/>
<name>A0A5B0P093_PUCGR</name>
<sequence length="190" mass="20681">MLHLWLLFIVDVGIVPTFSIPVSSDVPAGERVCENACKHEHALGTSVLVLDDGEVEDHPDAPAQSIGQELVTSSKPITTASAIAELLVTTRQPAKAKNTITAARPSTLEESVTTGKSATPGELEMTEKPVESMDKPESKDSTGVLNLNEDTVKNQLGPHTDTANFNRYLNPSIDYFKRVLHFAKYNKRPM</sequence>
<evidence type="ECO:0000313" key="4">
    <source>
        <dbReference type="EMBL" id="KAA1094987.1"/>
    </source>
</evidence>
<comment type="caution">
    <text evidence="4">The sequence shown here is derived from an EMBL/GenBank/DDBJ whole genome shotgun (WGS) entry which is preliminary data.</text>
</comment>
<keyword evidence="2" id="KW-0732">Signal</keyword>
<evidence type="ECO:0000256" key="1">
    <source>
        <dbReference type="SAM" id="MobiDB-lite"/>
    </source>
</evidence>
<feature type="compositionally biased region" description="Polar residues" evidence="1">
    <location>
        <begin position="108"/>
        <end position="117"/>
    </location>
</feature>
<gene>
    <name evidence="4" type="ORF">PGT21_034226</name>
    <name evidence="3" type="ORF">PGTUg99_019772</name>
</gene>